<dbReference type="CDD" id="cd00311">
    <property type="entry name" value="TIM"/>
    <property type="match status" value="1"/>
</dbReference>
<evidence type="ECO:0000313" key="11">
    <source>
        <dbReference type="Proteomes" id="UP000264589"/>
    </source>
</evidence>
<dbReference type="HAMAP" id="MF_00147_B">
    <property type="entry name" value="TIM_B"/>
    <property type="match status" value="1"/>
</dbReference>
<organism evidence="10 11">
    <name type="scientific">Parvularcula marina</name>
    <dbReference type="NCBI Taxonomy" id="2292771"/>
    <lineage>
        <taxon>Bacteria</taxon>
        <taxon>Pseudomonadati</taxon>
        <taxon>Pseudomonadota</taxon>
        <taxon>Alphaproteobacteria</taxon>
        <taxon>Parvularculales</taxon>
        <taxon>Parvularculaceae</taxon>
        <taxon>Parvularcula</taxon>
    </lineage>
</organism>
<dbReference type="PROSITE" id="PS51440">
    <property type="entry name" value="TIM_2"/>
    <property type="match status" value="1"/>
</dbReference>
<evidence type="ECO:0000256" key="3">
    <source>
        <dbReference type="ARBA" id="ARBA00007422"/>
    </source>
</evidence>
<comment type="pathway">
    <text evidence="8 9">Carbohydrate degradation; glycolysis; D-glyceraldehyde 3-phosphate from glycerone phosphate: step 1/1.</text>
</comment>
<feature type="active site" description="Proton acceptor" evidence="8">
    <location>
        <position position="162"/>
    </location>
</feature>
<comment type="catalytic activity">
    <reaction evidence="8 9">
        <text>D-glyceraldehyde 3-phosphate = dihydroxyacetone phosphate</text>
        <dbReference type="Rhea" id="RHEA:18585"/>
        <dbReference type="ChEBI" id="CHEBI:57642"/>
        <dbReference type="ChEBI" id="CHEBI:59776"/>
        <dbReference type="EC" id="5.3.1.1"/>
    </reaction>
</comment>
<name>A0A371REG0_9PROT</name>
<dbReference type="RefSeq" id="WP_116390464.1">
    <property type="nucleotide sequence ID" value="NZ_QUQO01000001.1"/>
</dbReference>
<dbReference type="Gene3D" id="3.20.20.70">
    <property type="entry name" value="Aldolase class I"/>
    <property type="match status" value="1"/>
</dbReference>
<dbReference type="GO" id="GO:0006096">
    <property type="term" value="P:glycolytic process"/>
    <property type="evidence" value="ECO:0007669"/>
    <property type="project" value="UniProtKB-UniRule"/>
</dbReference>
<dbReference type="OrthoDB" id="9809429at2"/>
<comment type="caution">
    <text evidence="10">The sequence shown here is derived from an EMBL/GenBank/DDBJ whole genome shotgun (WGS) entry which is preliminary data.</text>
</comment>
<dbReference type="InterPro" id="IPR020861">
    <property type="entry name" value="Triosephosphate_isomerase_AS"/>
</dbReference>
<dbReference type="InterPro" id="IPR000652">
    <property type="entry name" value="Triosephosphate_isomerase"/>
</dbReference>
<dbReference type="UniPathway" id="UPA00138"/>
<keyword evidence="6 8" id="KW-0324">Glycolysis</keyword>
<feature type="active site" description="Electrophile" evidence="8">
    <location>
        <position position="94"/>
    </location>
</feature>
<dbReference type="GO" id="GO:0006094">
    <property type="term" value="P:gluconeogenesis"/>
    <property type="evidence" value="ECO:0007669"/>
    <property type="project" value="UniProtKB-UniRule"/>
</dbReference>
<evidence type="ECO:0000256" key="7">
    <source>
        <dbReference type="ARBA" id="ARBA00023235"/>
    </source>
</evidence>
<dbReference type="GO" id="GO:0046166">
    <property type="term" value="P:glyceraldehyde-3-phosphate biosynthetic process"/>
    <property type="evidence" value="ECO:0007669"/>
    <property type="project" value="TreeGrafter"/>
</dbReference>
<dbReference type="PANTHER" id="PTHR21139">
    <property type="entry name" value="TRIOSEPHOSPHATE ISOMERASE"/>
    <property type="match status" value="1"/>
</dbReference>
<evidence type="ECO:0000256" key="9">
    <source>
        <dbReference type="RuleBase" id="RU363013"/>
    </source>
</evidence>
<dbReference type="SUPFAM" id="SSF51351">
    <property type="entry name" value="Triosephosphate isomerase (TIM)"/>
    <property type="match status" value="1"/>
</dbReference>
<evidence type="ECO:0000256" key="8">
    <source>
        <dbReference type="HAMAP-Rule" id="MF_00147"/>
    </source>
</evidence>
<comment type="pathway">
    <text evidence="8 9">Carbohydrate biosynthesis; gluconeogenesis.</text>
</comment>
<comment type="pathway">
    <text evidence="2">Carbohydrate metabolism; erythritol degradation.</text>
</comment>
<dbReference type="EC" id="5.3.1.1" evidence="8 9"/>
<protein>
    <recommendedName>
        <fullName evidence="8 9">Triosephosphate isomerase</fullName>
        <shortName evidence="8">TIM</shortName>
        <shortName evidence="8">TPI</shortName>
        <ecNumber evidence="8 9">5.3.1.1</ecNumber>
    </recommendedName>
    <alternativeName>
        <fullName evidence="8">Triose-phosphate isomerase</fullName>
    </alternativeName>
</protein>
<evidence type="ECO:0000256" key="1">
    <source>
        <dbReference type="ARBA" id="ARBA00000148"/>
    </source>
</evidence>
<dbReference type="InParanoid" id="A0A371REG0"/>
<sequence>MKRLIAGNWKMHGLKAAMAEIEALSGKLTPADLEKSDVLICPPATLLMGLGEQAHNGVALGGQNCHQEEMGAYTGDISAEMLAEAGASYCIVGHSERRAKHGEHDALVRQKADACHRAGITPIICVGESFTDRAQGKAVKVVTSQLWASLPEDHSQVVVAYEPVWAVGSGAIPTLDDIGEVHAALREVAGQNARILYGGSVKPSNAAQILSVPNVHGVLVGGASLKAEEFYGIISA</sequence>
<comment type="catalytic activity">
    <reaction evidence="1">
        <text>L-erythrulose 1-phosphate = D-erythrulose 4-phosphate</text>
        <dbReference type="Rhea" id="RHEA:49588"/>
        <dbReference type="ChEBI" id="CHEBI:58002"/>
        <dbReference type="ChEBI" id="CHEBI:90796"/>
        <dbReference type="EC" id="5.3.1.33"/>
    </reaction>
</comment>
<reference evidence="10 11" key="1">
    <citation type="submission" date="2018-08" db="EMBL/GenBank/DDBJ databases">
        <title>Parvularcula sp. SM1705, isolated from surface water of the South Sea China.</title>
        <authorList>
            <person name="Sun L."/>
        </authorList>
    </citation>
    <scope>NUCLEOTIDE SEQUENCE [LARGE SCALE GENOMIC DNA]</scope>
    <source>
        <strain evidence="10 11">SM1705</strain>
    </source>
</reference>
<evidence type="ECO:0000256" key="6">
    <source>
        <dbReference type="ARBA" id="ARBA00023152"/>
    </source>
</evidence>
<dbReference type="AlphaFoldDB" id="A0A371REG0"/>
<evidence type="ECO:0000256" key="2">
    <source>
        <dbReference type="ARBA" id="ARBA00004939"/>
    </source>
</evidence>
<evidence type="ECO:0000256" key="4">
    <source>
        <dbReference type="ARBA" id="ARBA00022432"/>
    </source>
</evidence>
<comment type="subcellular location">
    <subcellularLocation>
        <location evidence="8 9">Cytoplasm</location>
    </subcellularLocation>
</comment>
<dbReference type="UniPathway" id="UPA00109">
    <property type="reaction ID" value="UER00189"/>
</dbReference>
<dbReference type="Proteomes" id="UP000264589">
    <property type="component" value="Unassembled WGS sequence"/>
</dbReference>
<dbReference type="FunCoup" id="A0A371REG0">
    <property type="interactions" value="558"/>
</dbReference>
<evidence type="ECO:0000313" key="10">
    <source>
        <dbReference type="EMBL" id="RFB03836.1"/>
    </source>
</evidence>
<dbReference type="NCBIfam" id="TIGR00419">
    <property type="entry name" value="tim"/>
    <property type="match status" value="1"/>
</dbReference>
<feature type="binding site" evidence="8">
    <location>
        <begin position="221"/>
        <end position="222"/>
    </location>
    <ligand>
        <name>substrate</name>
    </ligand>
</feature>
<keyword evidence="4 8" id="KW-0312">Gluconeogenesis</keyword>
<dbReference type="InterPro" id="IPR013785">
    <property type="entry name" value="Aldolase_TIM"/>
</dbReference>
<keyword evidence="5 8" id="KW-0963">Cytoplasm</keyword>
<dbReference type="Pfam" id="PF00121">
    <property type="entry name" value="TIM"/>
    <property type="match status" value="1"/>
</dbReference>
<dbReference type="GO" id="GO:0019563">
    <property type="term" value="P:glycerol catabolic process"/>
    <property type="evidence" value="ECO:0007669"/>
    <property type="project" value="TreeGrafter"/>
</dbReference>
<keyword evidence="11" id="KW-1185">Reference proteome</keyword>
<dbReference type="GO" id="GO:0005829">
    <property type="term" value="C:cytosol"/>
    <property type="evidence" value="ECO:0007669"/>
    <property type="project" value="TreeGrafter"/>
</dbReference>
<dbReference type="EMBL" id="QUQO01000001">
    <property type="protein sequence ID" value="RFB03836.1"/>
    <property type="molecule type" value="Genomic_DNA"/>
</dbReference>
<comment type="similarity">
    <text evidence="3 8 9">Belongs to the triosephosphate isomerase family.</text>
</comment>
<dbReference type="UniPathway" id="UPA01066"/>
<comment type="subunit">
    <text evidence="8 9">Homodimer.</text>
</comment>
<dbReference type="PROSITE" id="PS00171">
    <property type="entry name" value="TIM_1"/>
    <property type="match status" value="1"/>
</dbReference>
<feature type="binding site" evidence="8">
    <location>
        <begin position="8"/>
        <end position="10"/>
    </location>
    <ligand>
        <name>substrate</name>
    </ligand>
</feature>
<comment type="function">
    <text evidence="8">Involved in the gluconeogenesis. Catalyzes stereospecifically the conversion of dihydroxyacetone phosphate (DHAP) to D-glyceraldehyde-3-phosphate (G3P).</text>
</comment>
<dbReference type="PANTHER" id="PTHR21139:SF42">
    <property type="entry name" value="TRIOSEPHOSPHATE ISOMERASE"/>
    <property type="match status" value="1"/>
</dbReference>
<accession>A0A371REG0</accession>
<keyword evidence="7 8" id="KW-0413">Isomerase</keyword>
<dbReference type="GO" id="GO:0004807">
    <property type="term" value="F:triose-phosphate isomerase activity"/>
    <property type="evidence" value="ECO:0007669"/>
    <property type="project" value="UniProtKB-UniRule"/>
</dbReference>
<feature type="binding site" evidence="8">
    <location>
        <position position="200"/>
    </location>
    <ligand>
        <name>substrate</name>
    </ligand>
</feature>
<feature type="binding site" evidence="8">
    <location>
        <position position="168"/>
    </location>
    <ligand>
        <name>substrate</name>
    </ligand>
</feature>
<evidence type="ECO:0000256" key="5">
    <source>
        <dbReference type="ARBA" id="ARBA00022490"/>
    </source>
</evidence>
<dbReference type="InterPro" id="IPR022896">
    <property type="entry name" value="TrioseP_Isoase_bac/euk"/>
</dbReference>
<gene>
    <name evidence="8" type="primary">tpiA</name>
    <name evidence="10" type="ORF">DX908_00180</name>
</gene>
<dbReference type="InterPro" id="IPR035990">
    <property type="entry name" value="TIM_sf"/>
</dbReference>
<proteinExistence type="inferred from homology"/>